<keyword evidence="3" id="KW-1185">Reference proteome</keyword>
<feature type="compositionally biased region" description="Polar residues" evidence="1">
    <location>
        <begin position="378"/>
        <end position="404"/>
    </location>
</feature>
<sequence>MGRVRGHQLLQTKDLGFQILNHDSIIPRCISPYHFSNSTSNNVSEFVVSGTQLTNTYFYHNSINNNETSNLLESELHLSSQFSNDFGRDFCFSESVFDFEELEVLQNFFFKNFENNIKWCILRHSNDFNKDYTNNENIKCSGQGKKLKLELAAKGKNQLSLNTFMSEQNKQIDKNYNEILLYSDTNLLTKEVNIILVTFNSESKKFEFRLFLLEAKSQNDLFRDPSNYLSQTTLILDIETTIIDPYGEEIIASDGIINEWFARDFHGDTEDIVVRHYKHQRKSNFLKSPSSTIQQDITDCVFEDLWSEIVVILYPLIDIIAQENKSGQISLTQNYDDEVIQNLASAMTIRPVPLQKREWSAKIRSMPLEIELPRPQSAKHNISRPQSSRPQSAAISKSNLSISRPPSAKPDLRGTSAAISKYQNMKRNNGGMSIGQGKVNEKPTWDARPSTSISKRLPPLKFSIPQDDAQKGSRHVIFESEEKVDVVNSRPFTARRQPRTTQPVRAKSARLLGVEERLKSNITSSSVNGTRLSQAIGSRRSVKIK</sequence>
<dbReference type="InterPro" id="IPR039630">
    <property type="entry name" value="FAM149"/>
</dbReference>
<name>A0AAD5U4C1_9FUNG</name>
<gene>
    <name evidence="2" type="ORF">HK099_003886</name>
</gene>
<comment type="caution">
    <text evidence="2">The sequence shown here is derived from an EMBL/GenBank/DDBJ whole genome shotgun (WGS) entry which is preliminary data.</text>
</comment>
<dbReference type="EMBL" id="JADGJW010000261">
    <property type="protein sequence ID" value="KAJ3220954.1"/>
    <property type="molecule type" value="Genomic_DNA"/>
</dbReference>
<dbReference type="PANTHER" id="PTHR31997:SF1">
    <property type="entry name" value="AGAP003710-PA"/>
    <property type="match status" value="1"/>
</dbReference>
<accession>A0AAD5U4C1</accession>
<organism evidence="2 3">
    <name type="scientific">Clydaea vesicula</name>
    <dbReference type="NCBI Taxonomy" id="447962"/>
    <lineage>
        <taxon>Eukaryota</taxon>
        <taxon>Fungi</taxon>
        <taxon>Fungi incertae sedis</taxon>
        <taxon>Chytridiomycota</taxon>
        <taxon>Chytridiomycota incertae sedis</taxon>
        <taxon>Chytridiomycetes</taxon>
        <taxon>Lobulomycetales</taxon>
        <taxon>Lobulomycetaceae</taxon>
        <taxon>Clydaea</taxon>
    </lineage>
</organism>
<evidence type="ECO:0000313" key="2">
    <source>
        <dbReference type="EMBL" id="KAJ3220954.1"/>
    </source>
</evidence>
<proteinExistence type="predicted"/>
<evidence type="ECO:0000256" key="1">
    <source>
        <dbReference type="SAM" id="MobiDB-lite"/>
    </source>
</evidence>
<reference evidence="2" key="1">
    <citation type="submission" date="2020-05" db="EMBL/GenBank/DDBJ databases">
        <title>Phylogenomic resolution of chytrid fungi.</title>
        <authorList>
            <person name="Stajich J.E."/>
            <person name="Amses K."/>
            <person name="Simmons R."/>
            <person name="Seto K."/>
            <person name="Myers J."/>
            <person name="Bonds A."/>
            <person name="Quandt C.A."/>
            <person name="Barry K."/>
            <person name="Liu P."/>
            <person name="Grigoriev I."/>
            <person name="Longcore J.E."/>
            <person name="James T.Y."/>
        </authorList>
    </citation>
    <scope>NUCLEOTIDE SEQUENCE</scope>
    <source>
        <strain evidence="2">JEL0476</strain>
    </source>
</reference>
<feature type="region of interest" description="Disordered" evidence="1">
    <location>
        <begin position="426"/>
        <end position="472"/>
    </location>
</feature>
<protein>
    <submittedName>
        <fullName evidence="2">Uncharacterized protein</fullName>
    </submittedName>
</protein>
<dbReference type="Proteomes" id="UP001211065">
    <property type="component" value="Unassembled WGS sequence"/>
</dbReference>
<dbReference type="AlphaFoldDB" id="A0AAD5U4C1"/>
<feature type="region of interest" description="Disordered" evidence="1">
    <location>
        <begin position="370"/>
        <end position="413"/>
    </location>
</feature>
<evidence type="ECO:0000313" key="3">
    <source>
        <dbReference type="Proteomes" id="UP001211065"/>
    </source>
</evidence>
<dbReference type="PANTHER" id="PTHR31997">
    <property type="entry name" value="AGAP003710-PA"/>
    <property type="match status" value="1"/>
</dbReference>